<dbReference type="InterPro" id="IPR003834">
    <property type="entry name" value="Cyt_c_assmbl_TM_dom"/>
</dbReference>
<accession>A0A6J6D5R7</accession>
<feature type="transmembrane region" description="Helical" evidence="6">
    <location>
        <begin position="206"/>
        <end position="229"/>
    </location>
</feature>
<feature type="transmembrane region" description="Helical" evidence="6">
    <location>
        <begin position="98"/>
        <end position="118"/>
    </location>
</feature>
<evidence type="ECO:0000256" key="4">
    <source>
        <dbReference type="ARBA" id="ARBA00022989"/>
    </source>
</evidence>
<feature type="transmembrane region" description="Helical" evidence="6">
    <location>
        <begin position="174"/>
        <end position="194"/>
    </location>
</feature>
<evidence type="ECO:0000256" key="5">
    <source>
        <dbReference type="ARBA" id="ARBA00023136"/>
    </source>
</evidence>
<dbReference type="AlphaFoldDB" id="A0A6J6D5R7"/>
<sequence length="247" mass="26310">MNLYSLTDQVLQGSVLLAFPIAIFAGIVAFLSPCVLPLVPAYLAYVTGLSGADLENPLKRKRIVGGTLLFVLGFSSVFISYGALFGGAGNQLLTRERGISQILGIFTIIMGLLFLGVIKNTREFRPRIKTDGGLLFAPFLGVLFAIGWTPCIGPTLAAVQALAFNEESALRGAFLSLGYCIGLGVPFLLVSFGISRAIRTLKRLPVRALSIIGGISLILLGIAQLTGFWSGIENWLQGWASSFVVAL</sequence>
<evidence type="ECO:0000313" key="8">
    <source>
        <dbReference type="EMBL" id="CAB4557038.1"/>
    </source>
</evidence>
<gene>
    <name evidence="8" type="ORF">UFOPK1506_00823</name>
</gene>
<dbReference type="PANTHER" id="PTHR31272:SF4">
    <property type="entry name" value="CYTOCHROME C-TYPE BIOGENESIS PROTEIN HI_1454-RELATED"/>
    <property type="match status" value="1"/>
</dbReference>
<proteinExistence type="inferred from homology"/>
<name>A0A6J6D5R7_9ZZZZ</name>
<keyword evidence="4 6" id="KW-1133">Transmembrane helix</keyword>
<dbReference type="EMBL" id="CAEZSV010000152">
    <property type="protein sequence ID" value="CAB4557038.1"/>
    <property type="molecule type" value="Genomic_DNA"/>
</dbReference>
<feature type="transmembrane region" description="Helical" evidence="6">
    <location>
        <begin position="15"/>
        <end position="43"/>
    </location>
</feature>
<reference evidence="8" key="1">
    <citation type="submission" date="2020-05" db="EMBL/GenBank/DDBJ databases">
        <authorList>
            <person name="Chiriac C."/>
            <person name="Salcher M."/>
            <person name="Ghai R."/>
            <person name="Kavagutti S V."/>
        </authorList>
    </citation>
    <scope>NUCLEOTIDE SEQUENCE</scope>
</reference>
<feature type="transmembrane region" description="Helical" evidence="6">
    <location>
        <begin position="139"/>
        <end position="162"/>
    </location>
</feature>
<keyword evidence="5 6" id="KW-0472">Membrane</keyword>
<keyword evidence="3 6" id="KW-0812">Transmembrane</keyword>
<comment type="similarity">
    <text evidence="2">Belongs to the DsbD family.</text>
</comment>
<dbReference type="GO" id="GO:0016020">
    <property type="term" value="C:membrane"/>
    <property type="evidence" value="ECO:0007669"/>
    <property type="project" value="UniProtKB-SubCell"/>
</dbReference>
<protein>
    <submittedName>
        <fullName evidence="8">Unannotated protein</fullName>
    </submittedName>
</protein>
<dbReference type="Pfam" id="PF02683">
    <property type="entry name" value="DsbD_TM"/>
    <property type="match status" value="1"/>
</dbReference>
<evidence type="ECO:0000256" key="3">
    <source>
        <dbReference type="ARBA" id="ARBA00022692"/>
    </source>
</evidence>
<evidence type="ECO:0000259" key="7">
    <source>
        <dbReference type="Pfam" id="PF02683"/>
    </source>
</evidence>
<evidence type="ECO:0000256" key="1">
    <source>
        <dbReference type="ARBA" id="ARBA00004141"/>
    </source>
</evidence>
<organism evidence="8">
    <name type="scientific">freshwater metagenome</name>
    <dbReference type="NCBI Taxonomy" id="449393"/>
    <lineage>
        <taxon>unclassified sequences</taxon>
        <taxon>metagenomes</taxon>
        <taxon>ecological metagenomes</taxon>
    </lineage>
</organism>
<comment type="subcellular location">
    <subcellularLocation>
        <location evidence="1">Membrane</location>
        <topology evidence="1">Multi-pass membrane protein</topology>
    </subcellularLocation>
</comment>
<dbReference type="InterPro" id="IPR051790">
    <property type="entry name" value="Cytochrome_c-biogenesis_DsbD"/>
</dbReference>
<feature type="transmembrane region" description="Helical" evidence="6">
    <location>
        <begin position="63"/>
        <end position="86"/>
    </location>
</feature>
<feature type="domain" description="Cytochrome C biogenesis protein transmembrane" evidence="7">
    <location>
        <begin position="19"/>
        <end position="196"/>
    </location>
</feature>
<evidence type="ECO:0000256" key="2">
    <source>
        <dbReference type="ARBA" id="ARBA00006143"/>
    </source>
</evidence>
<dbReference type="GO" id="GO:0017004">
    <property type="term" value="P:cytochrome complex assembly"/>
    <property type="evidence" value="ECO:0007669"/>
    <property type="project" value="InterPro"/>
</dbReference>
<evidence type="ECO:0000256" key="6">
    <source>
        <dbReference type="SAM" id="Phobius"/>
    </source>
</evidence>
<dbReference type="PANTHER" id="PTHR31272">
    <property type="entry name" value="CYTOCHROME C-TYPE BIOGENESIS PROTEIN HI_1454-RELATED"/>
    <property type="match status" value="1"/>
</dbReference>